<evidence type="ECO:0008006" key="4">
    <source>
        <dbReference type="Google" id="ProtNLM"/>
    </source>
</evidence>
<reference evidence="2 3" key="1">
    <citation type="submission" date="2013-09" db="EMBL/GenBank/DDBJ databases">
        <title>Genome sequencing of Arenimonas malthae.</title>
        <authorList>
            <person name="Chen F."/>
            <person name="Wang G."/>
        </authorList>
    </citation>
    <scope>NUCLEOTIDE SEQUENCE [LARGE SCALE GENOMIC DNA]</scope>
    <source>
        <strain evidence="2 3">CC-JY-1</strain>
    </source>
</reference>
<keyword evidence="1" id="KW-0812">Transmembrane</keyword>
<comment type="caution">
    <text evidence="2">The sequence shown here is derived from an EMBL/GenBank/DDBJ whole genome shotgun (WGS) entry which is preliminary data.</text>
</comment>
<keyword evidence="1" id="KW-1133">Transmembrane helix</keyword>
<evidence type="ECO:0000256" key="1">
    <source>
        <dbReference type="SAM" id="Phobius"/>
    </source>
</evidence>
<name>A0A091C659_9GAMM</name>
<keyword evidence="1" id="KW-0472">Membrane</keyword>
<proteinExistence type="predicted"/>
<accession>A0A091C659</accession>
<evidence type="ECO:0000313" key="2">
    <source>
        <dbReference type="EMBL" id="KFN52140.1"/>
    </source>
</evidence>
<feature type="transmembrane region" description="Helical" evidence="1">
    <location>
        <begin position="30"/>
        <end position="52"/>
    </location>
</feature>
<dbReference type="Proteomes" id="UP000029392">
    <property type="component" value="Unassembled WGS sequence"/>
</dbReference>
<keyword evidence="3" id="KW-1185">Reference proteome</keyword>
<dbReference type="AlphaFoldDB" id="A0A091C659"/>
<feature type="transmembrane region" description="Helical" evidence="1">
    <location>
        <begin position="64"/>
        <end position="83"/>
    </location>
</feature>
<gene>
    <name evidence="2" type="ORF">N790_12655</name>
</gene>
<dbReference type="STRING" id="1384054.N790_12655"/>
<sequence>MAAQVLGVTILAAAMGAALALYAPWSGNALAGLALVMLWLFVELALGALVLLGSIPGKPGRPAVAAAVVAGFYFGALVAPVVAA</sequence>
<organism evidence="2 3">
    <name type="scientific">Arenimonas malthae CC-JY-1</name>
    <dbReference type="NCBI Taxonomy" id="1384054"/>
    <lineage>
        <taxon>Bacteria</taxon>
        <taxon>Pseudomonadati</taxon>
        <taxon>Pseudomonadota</taxon>
        <taxon>Gammaproteobacteria</taxon>
        <taxon>Lysobacterales</taxon>
        <taxon>Lysobacteraceae</taxon>
        <taxon>Arenimonas</taxon>
    </lineage>
</organism>
<dbReference type="EMBL" id="AVCH01000003">
    <property type="protein sequence ID" value="KFN52140.1"/>
    <property type="molecule type" value="Genomic_DNA"/>
</dbReference>
<protein>
    <recommendedName>
        <fullName evidence="4">Major facilitator superfamily (MFS) profile domain-containing protein</fullName>
    </recommendedName>
</protein>
<evidence type="ECO:0000313" key="3">
    <source>
        <dbReference type="Proteomes" id="UP000029392"/>
    </source>
</evidence>